<dbReference type="Pfam" id="PF13455">
    <property type="entry name" value="MUG113"/>
    <property type="match status" value="1"/>
</dbReference>
<comment type="caution">
    <text evidence="2">The sequence shown here is derived from an EMBL/GenBank/DDBJ whole genome shotgun (WGS) entry which is preliminary data.</text>
</comment>
<dbReference type="EMBL" id="JAUSZV010000001">
    <property type="protein sequence ID" value="MDQ0904133.1"/>
    <property type="molecule type" value="Genomic_DNA"/>
</dbReference>
<evidence type="ECO:0000313" key="2">
    <source>
        <dbReference type="EMBL" id="MDQ0904133.1"/>
    </source>
</evidence>
<reference evidence="2" key="1">
    <citation type="submission" date="2023-07" db="EMBL/GenBank/DDBJ databases">
        <title>Comparative genomics of wheat-associated soil bacteria to identify genetic determinants of phenazine resistance.</title>
        <authorList>
            <person name="Mouncey N."/>
        </authorList>
    </citation>
    <scope>NUCLEOTIDE SEQUENCE</scope>
    <source>
        <strain evidence="2">V4I22</strain>
    </source>
</reference>
<proteinExistence type="predicted"/>
<gene>
    <name evidence="2" type="ORF">QFZ22_000118</name>
</gene>
<dbReference type="RefSeq" id="WP_306971649.1">
    <property type="nucleotide sequence ID" value="NZ_JAUSZV010000001.1"/>
</dbReference>
<organism evidence="2 3">
    <name type="scientific">Streptomyces canus</name>
    <dbReference type="NCBI Taxonomy" id="58343"/>
    <lineage>
        <taxon>Bacteria</taxon>
        <taxon>Bacillati</taxon>
        <taxon>Actinomycetota</taxon>
        <taxon>Actinomycetes</taxon>
        <taxon>Kitasatosporales</taxon>
        <taxon>Streptomycetaceae</taxon>
        <taxon>Streptomyces</taxon>
        <taxon>Streptomyces aurantiacus group</taxon>
    </lineage>
</organism>
<evidence type="ECO:0000256" key="1">
    <source>
        <dbReference type="SAM" id="MobiDB-lite"/>
    </source>
</evidence>
<dbReference type="Proteomes" id="UP001234216">
    <property type="component" value="Unassembled WGS sequence"/>
</dbReference>
<evidence type="ECO:0000313" key="3">
    <source>
        <dbReference type="Proteomes" id="UP001234216"/>
    </source>
</evidence>
<sequence>MNGEYTCVAFVSDRVLCGEAAALQRPVPLCDEHKVVVALSIVPELLKSTLRGIRAQREDGTQPLSRAEAHMVDSAPLAPWPETEKHPRLVYFLANGGRVKIGHTNCLPARIRVLSLREDAALLLLQGGPRLERALHTKFAKLRIADSEWFELAPEIVRFVGHKTHGKPPLRPTPPADDASMSVRRSRPRRREPRVEAEIQQVFELIRIHGYEQADLRFVQDELNLKQTTAWDRLVEGRKRWDEAALGLDQPTDETR</sequence>
<protein>
    <recommendedName>
        <fullName evidence="4">Helicase</fullName>
    </recommendedName>
</protein>
<accession>A0AAW8F5S7</accession>
<evidence type="ECO:0008006" key="4">
    <source>
        <dbReference type="Google" id="ProtNLM"/>
    </source>
</evidence>
<feature type="region of interest" description="Disordered" evidence="1">
    <location>
        <begin position="162"/>
        <end position="194"/>
    </location>
</feature>
<name>A0AAW8F5S7_9ACTN</name>
<dbReference type="AlphaFoldDB" id="A0AAW8F5S7"/>